<keyword evidence="2" id="KW-1185">Reference proteome</keyword>
<comment type="caution">
    <text evidence="1">The sequence shown here is derived from an EMBL/GenBank/DDBJ whole genome shotgun (WGS) entry which is preliminary data.</text>
</comment>
<evidence type="ECO:0000313" key="2">
    <source>
        <dbReference type="Proteomes" id="UP000237271"/>
    </source>
</evidence>
<organism evidence="1 2">
    <name type="scientific">Phytophthora palmivora</name>
    <dbReference type="NCBI Taxonomy" id="4796"/>
    <lineage>
        <taxon>Eukaryota</taxon>
        <taxon>Sar</taxon>
        <taxon>Stramenopiles</taxon>
        <taxon>Oomycota</taxon>
        <taxon>Peronosporomycetes</taxon>
        <taxon>Peronosporales</taxon>
        <taxon>Peronosporaceae</taxon>
        <taxon>Phytophthora</taxon>
    </lineage>
</organism>
<dbReference type="OrthoDB" id="120955at2759"/>
<dbReference type="Proteomes" id="UP000237271">
    <property type="component" value="Unassembled WGS sequence"/>
</dbReference>
<dbReference type="EMBL" id="NCKW01003403">
    <property type="protein sequence ID" value="POM76690.1"/>
    <property type="molecule type" value="Genomic_DNA"/>
</dbReference>
<sequence length="123" mass="13780">MGLEASVPGNTKRAKAPAVGSFVKVLKTESVTEEYERVCIERDESGKCFVSVMDKFGQKGKPLARNTAMQYYRQAKLWLLEQFSQHRAALEARLLKMGKPFDNFCLKRDGGGFISKAPPMFKG</sequence>
<gene>
    <name evidence="1" type="ORF">PHPALM_6050</name>
</gene>
<reference evidence="1 2" key="1">
    <citation type="journal article" date="2017" name="Genome Biol. Evol.">
        <title>Phytophthora megakarya and P. palmivora, closely related causal agents of cacao black pod rot, underwent increases in genome sizes and gene numbers by different mechanisms.</title>
        <authorList>
            <person name="Ali S.S."/>
            <person name="Shao J."/>
            <person name="Lary D.J."/>
            <person name="Kronmiller B."/>
            <person name="Shen D."/>
            <person name="Strem M.D."/>
            <person name="Amoako-Attah I."/>
            <person name="Akrofi A.Y."/>
            <person name="Begoude B.A."/>
            <person name="Ten Hoopen G.M."/>
            <person name="Coulibaly K."/>
            <person name="Kebe B.I."/>
            <person name="Melnick R.L."/>
            <person name="Guiltinan M.J."/>
            <person name="Tyler B.M."/>
            <person name="Meinhardt L.W."/>
            <person name="Bailey B.A."/>
        </authorList>
    </citation>
    <scope>NUCLEOTIDE SEQUENCE [LARGE SCALE GENOMIC DNA]</scope>
    <source>
        <strain evidence="2">sbr112.9</strain>
    </source>
</reference>
<proteinExistence type="predicted"/>
<accession>A0A2P4YFU3</accession>
<evidence type="ECO:0000313" key="1">
    <source>
        <dbReference type="EMBL" id="POM76690.1"/>
    </source>
</evidence>
<protein>
    <submittedName>
        <fullName evidence="1">Uncharacterized protein</fullName>
    </submittedName>
</protein>
<name>A0A2P4YFU3_9STRA</name>
<dbReference type="AlphaFoldDB" id="A0A2P4YFU3"/>